<dbReference type="Gene3D" id="3.30.420.10">
    <property type="entry name" value="Ribonuclease H-like superfamily/Ribonuclease H"/>
    <property type="match status" value="1"/>
</dbReference>
<dbReference type="Pfam" id="PF00097">
    <property type="entry name" value="zf-C3HC4"/>
    <property type="match status" value="1"/>
</dbReference>
<keyword evidence="18" id="KW-1185">Reference proteome</keyword>
<evidence type="ECO:0000256" key="7">
    <source>
        <dbReference type="ARBA" id="ARBA00022771"/>
    </source>
</evidence>
<dbReference type="InterPro" id="IPR036397">
    <property type="entry name" value="RNaseH_sf"/>
</dbReference>
<feature type="compositionally biased region" description="Basic and acidic residues" evidence="13">
    <location>
        <begin position="879"/>
        <end position="888"/>
    </location>
</feature>
<gene>
    <name evidence="17" type="ORF">HPULCUR_004282</name>
</gene>
<dbReference type="Gene3D" id="3.30.40.10">
    <property type="entry name" value="Zinc/RING finger domain, C3HC4 (zinc finger)"/>
    <property type="match status" value="1"/>
</dbReference>
<evidence type="ECO:0000256" key="8">
    <source>
        <dbReference type="ARBA" id="ARBA00022786"/>
    </source>
</evidence>
<dbReference type="PANTHER" id="PTHR15629:SF2">
    <property type="entry name" value="SH3 DOMAIN-CONTAINING YSC84-LIKE PROTEIN 1"/>
    <property type="match status" value="1"/>
</dbReference>
<sequence length="1201" mass="134808">MGIKINSPLPCSLATECKKAARILNSFIDAGKGVDIIIPPNILEDAKGLAIFTVLKAGFLFSGRAGSGLVVAKLPDGSWSAPSAIAIGGMGFGGQIGAELTDFIMILNTSSAVKTFMQHGSITLGGNISVAAGPIGRNAEASGTASLKNVSAMYSYSKTRGLFAGVSLEGSVIVERSDANKKMYGRKVKSKDLLNGSIESPIVAHDLYRALELKTHNSIHHSDSGGAGSRFRYRDDDASVNSESTGNVYRSLSRVAVHSMAKTGAGNISYKPADTSRYLGASRFDPPPRQITNTVQARALFNFTGEQEGDLVFHKGDVISIIQKTDTQNDWWTGKLNNRQGIYEDESEFDSSMSGSGYNSNEDDNVFEEKQQKKAYQVDFTVLSTTHLKNKQDKEVFQVSSILGLSSEDAATLLRYFRWNKEKLFEQYMDSSEKVLVQAGVSSVSNLKHEIVLAKDLNYEFMCEICCDDAKDMETISISCGHRFCKICYTHYLYQKIREEGESRRIQCPENNCRVIVDEKTVGLLVDFETNAKYHELLNRTFVDDNDFLRWCPAPDCEYAIECTVPSTSLNSIVPTVECLCTCRFCFGCGLDDHQPCICILVKKWLQKCEDDSETANWISAHTKECPKCHSTIEKNGGCNHMTCRKCRYEFCWVCMGPWSEHGTSWYTCNRYDEKSSETARDSQTQSRASLERYLHYYNRYANHEQSAKLDQDLYQKTEKKMEEMQQTSDLSWIEVQFLKKAVDVTVQSRTTLKWTYAFAFYLDRTNETELFEDNQRDLEMATEQLSELLEKPLESEKIAELRQAVLDKTVYVKLRREILLEDTAKGLQEGRWQFFIMISYSGKVMRQFTRSSISRMQFGSSANNLKNEKSTNLSTSLHKTDGGEKQSKYLPYSHPQHYSPVAPSSSTVLIKPSVTASAETEKSRLKTERERLSQIRNENNARFKDYLATLPQLDYPKHYKVECAATLEEANRKLAHLVGSQTGNVFGVDLEWPPCFVKGQSENKVTLVQICSQDKILLIQLPRIQGGFPPDLRRFFEDKSILKCGVNIAADGLKLQRDFGFVTNGLVELRDLAEMAKSPKLGISHLRSLRALTGIFLEQNMAKGKVRLSNWGKPNLTPLQVRYAALDAYASYELYVVLEKLKDAAQNLPVRHLIDEVPKPVKVAKKEVKNESNVTLKNKATKLKSASGPTSTVTIIKKKQ</sequence>
<evidence type="ECO:0000259" key="16">
    <source>
        <dbReference type="PROSITE" id="PS51873"/>
    </source>
</evidence>
<dbReference type="PROSITE" id="PS00518">
    <property type="entry name" value="ZF_RING_1"/>
    <property type="match status" value="1"/>
</dbReference>
<evidence type="ECO:0000256" key="1">
    <source>
        <dbReference type="ARBA" id="ARBA00007761"/>
    </source>
</evidence>
<dbReference type="CDD" id="cd16625">
    <property type="entry name" value="RING-HC_RBR_HEL2-like"/>
    <property type="match status" value="1"/>
</dbReference>
<dbReference type="InterPro" id="IPR018957">
    <property type="entry name" value="Znf_C3HC4_RING-type"/>
</dbReference>
<keyword evidence="4" id="KW-0808">Transferase</keyword>
<dbReference type="Pfam" id="PF01485">
    <property type="entry name" value="IBR"/>
    <property type="match status" value="1"/>
</dbReference>
<dbReference type="InterPro" id="IPR033643">
    <property type="entry name" value="SYLF_SH3YL1-like"/>
</dbReference>
<dbReference type="SUPFAM" id="SSF53098">
    <property type="entry name" value="Ribonuclease H-like"/>
    <property type="match status" value="1"/>
</dbReference>
<comment type="similarity">
    <text evidence="1">Belongs to the SH3YL1 family.</text>
</comment>
<evidence type="ECO:0000313" key="17">
    <source>
        <dbReference type="EMBL" id="GAA5798875.1"/>
    </source>
</evidence>
<dbReference type="Pfam" id="PF21235">
    <property type="entry name" value="UBA_ARI1"/>
    <property type="match status" value="1"/>
</dbReference>
<organism evidence="17 18">
    <name type="scientific">Helicostylum pulchrum</name>
    <dbReference type="NCBI Taxonomy" id="562976"/>
    <lineage>
        <taxon>Eukaryota</taxon>
        <taxon>Fungi</taxon>
        <taxon>Fungi incertae sedis</taxon>
        <taxon>Mucoromycota</taxon>
        <taxon>Mucoromycotina</taxon>
        <taxon>Mucoromycetes</taxon>
        <taxon>Mucorales</taxon>
        <taxon>Mucorineae</taxon>
        <taxon>Mucoraceae</taxon>
        <taxon>Helicostylum</taxon>
    </lineage>
</organism>
<dbReference type="PANTHER" id="PTHR15629">
    <property type="entry name" value="SH3YL1 PROTEIN"/>
    <property type="match status" value="1"/>
</dbReference>
<dbReference type="Proteomes" id="UP001476247">
    <property type="component" value="Unassembled WGS sequence"/>
</dbReference>
<keyword evidence="7 11" id="KW-0863">Zinc-finger</keyword>
<keyword evidence="6" id="KW-0677">Repeat</keyword>
<keyword evidence="8" id="KW-0833">Ubl conjugation pathway</keyword>
<evidence type="ECO:0000256" key="13">
    <source>
        <dbReference type="SAM" id="MobiDB-lite"/>
    </source>
</evidence>
<dbReference type="Pfam" id="PF22191">
    <property type="entry name" value="IBR_1"/>
    <property type="match status" value="1"/>
</dbReference>
<evidence type="ECO:0000259" key="15">
    <source>
        <dbReference type="PROSITE" id="PS50089"/>
    </source>
</evidence>
<feature type="domain" description="RING-type" evidence="15">
    <location>
        <begin position="463"/>
        <end position="512"/>
    </location>
</feature>
<dbReference type="Pfam" id="PF00018">
    <property type="entry name" value="SH3_1"/>
    <property type="match status" value="1"/>
</dbReference>
<dbReference type="SUPFAM" id="SSF50044">
    <property type="entry name" value="SH3-domain"/>
    <property type="match status" value="1"/>
</dbReference>
<dbReference type="CDD" id="cd11525">
    <property type="entry name" value="SYLF_SH3YL1_like"/>
    <property type="match status" value="1"/>
</dbReference>
<dbReference type="SMART" id="SM00326">
    <property type="entry name" value="SH3"/>
    <property type="match status" value="1"/>
</dbReference>
<dbReference type="CDD" id="cd20346">
    <property type="entry name" value="BRcat_RBR_ANKIB1"/>
    <property type="match status" value="1"/>
</dbReference>
<dbReference type="Pfam" id="PF19422">
    <property type="entry name" value="Ariadne"/>
    <property type="match status" value="1"/>
</dbReference>
<dbReference type="PROSITE" id="PS51873">
    <property type="entry name" value="TRIAD"/>
    <property type="match status" value="1"/>
</dbReference>
<evidence type="ECO:0000256" key="3">
    <source>
        <dbReference type="ARBA" id="ARBA00022443"/>
    </source>
</evidence>
<dbReference type="InterPro" id="IPR012337">
    <property type="entry name" value="RNaseH-like_sf"/>
</dbReference>
<dbReference type="SUPFAM" id="SSF57850">
    <property type="entry name" value="RING/U-box"/>
    <property type="match status" value="3"/>
</dbReference>
<dbReference type="SMART" id="SM00474">
    <property type="entry name" value="35EXOc"/>
    <property type="match status" value="1"/>
</dbReference>
<comment type="caution">
    <text evidence="17">The sequence shown here is derived from an EMBL/GenBank/DDBJ whole genome shotgun (WGS) entry which is preliminary data.</text>
</comment>
<dbReference type="InterPro" id="IPR002867">
    <property type="entry name" value="IBR_dom"/>
</dbReference>
<dbReference type="Pfam" id="PF04366">
    <property type="entry name" value="Ysc84"/>
    <property type="match status" value="1"/>
</dbReference>
<evidence type="ECO:0000256" key="10">
    <source>
        <dbReference type="ARBA" id="ARBA00022843"/>
    </source>
</evidence>
<protein>
    <submittedName>
        <fullName evidence="17">Uncharacterized protein</fullName>
    </submittedName>
</protein>
<feature type="region of interest" description="Disordered" evidence="13">
    <location>
        <begin position="864"/>
        <end position="906"/>
    </location>
</feature>
<dbReference type="CDD" id="cd06141">
    <property type="entry name" value="WRN_exo"/>
    <property type="match status" value="1"/>
</dbReference>
<dbReference type="PROSITE" id="PS50002">
    <property type="entry name" value="SH3"/>
    <property type="match status" value="1"/>
</dbReference>
<dbReference type="InterPro" id="IPR002562">
    <property type="entry name" value="3'-5'_exonuclease_dom"/>
</dbReference>
<keyword evidence="3 12" id="KW-0728">SH3 domain</keyword>
<evidence type="ECO:0000256" key="4">
    <source>
        <dbReference type="ARBA" id="ARBA00022679"/>
    </source>
</evidence>
<comment type="similarity">
    <text evidence="2">Belongs to the SH3RF family.</text>
</comment>
<evidence type="ECO:0000256" key="5">
    <source>
        <dbReference type="ARBA" id="ARBA00022723"/>
    </source>
</evidence>
<dbReference type="InterPro" id="IPR001452">
    <property type="entry name" value="SH3_domain"/>
</dbReference>
<dbReference type="PROSITE" id="PS50089">
    <property type="entry name" value="ZF_RING_2"/>
    <property type="match status" value="1"/>
</dbReference>
<evidence type="ECO:0000313" key="18">
    <source>
        <dbReference type="Proteomes" id="UP001476247"/>
    </source>
</evidence>
<dbReference type="SMART" id="SM00647">
    <property type="entry name" value="IBR"/>
    <property type="match status" value="2"/>
</dbReference>
<dbReference type="SMART" id="SM00184">
    <property type="entry name" value="RING"/>
    <property type="match status" value="2"/>
</dbReference>
<evidence type="ECO:0000256" key="9">
    <source>
        <dbReference type="ARBA" id="ARBA00022833"/>
    </source>
</evidence>
<dbReference type="InterPro" id="IPR001841">
    <property type="entry name" value="Znf_RING"/>
</dbReference>
<dbReference type="InterPro" id="IPR048962">
    <property type="entry name" value="ARIH1-like_UBL"/>
</dbReference>
<dbReference type="CDD" id="cd20356">
    <property type="entry name" value="Rcat_RBR_HHARI-like"/>
    <property type="match status" value="1"/>
</dbReference>
<keyword evidence="10" id="KW-0832">Ubl conjugation</keyword>
<keyword evidence="9" id="KW-0862">Zinc</keyword>
<keyword evidence="5" id="KW-0479">Metal-binding</keyword>
<accession>A0ABP9XX40</accession>
<evidence type="ECO:0000259" key="14">
    <source>
        <dbReference type="PROSITE" id="PS50002"/>
    </source>
</evidence>
<reference evidence="17 18" key="1">
    <citation type="submission" date="2024-04" db="EMBL/GenBank/DDBJ databases">
        <title>genome sequences of Mucor flavus KT1a and Helicostylum pulchrum KT1b strains isolation_sourced from the surface of a dry-aged beef.</title>
        <authorList>
            <person name="Toyotome T."/>
            <person name="Hosono M."/>
            <person name="Torimaru M."/>
            <person name="Fukuda K."/>
            <person name="Mikami N."/>
        </authorList>
    </citation>
    <scope>NUCLEOTIDE SEQUENCE [LARGE SCALE GENOMIC DNA]</scope>
    <source>
        <strain evidence="17 18">KT1b</strain>
    </source>
</reference>
<evidence type="ECO:0000256" key="12">
    <source>
        <dbReference type="PROSITE-ProRule" id="PRU00192"/>
    </source>
</evidence>
<dbReference type="InterPro" id="IPR013083">
    <property type="entry name" value="Znf_RING/FYVE/PHD"/>
</dbReference>
<dbReference type="InterPro" id="IPR007461">
    <property type="entry name" value="Ysc84_actin-binding"/>
</dbReference>
<dbReference type="InterPro" id="IPR044066">
    <property type="entry name" value="TRIAD_supradom"/>
</dbReference>
<name>A0ABP9XX40_9FUNG</name>
<dbReference type="Gene3D" id="2.30.30.40">
    <property type="entry name" value="SH3 Domains"/>
    <property type="match status" value="1"/>
</dbReference>
<dbReference type="InterPro" id="IPR036028">
    <property type="entry name" value="SH3-like_dom_sf"/>
</dbReference>
<proteinExistence type="inferred from homology"/>
<dbReference type="InterPro" id="IPR051702">
    <property type="entry name" value="SH3_domain_YSC84-like"/>
</dbReference>
<evidence type="ECO:0000256" key="6">
    <source>
        <dbReference type="ARBA" id="ARBA00022737"/>
    </source>
</evidence>
<evidence type="ECO:0000256" key="2">
    <source>
        <dbReference type="ARBA" id="ARBA00008649"/>
    </source>
</evidence>
<dbReference type="InterPro" id="IPR017907">
    <property type="entry name" value="Znf_RING_CS"/>
</dbReference>
<dbReference type="Pfam" id="PF01612">
    <property type="entry name" value="DNA_pol_A_exo1"/>
    <property type="match status" value="1"/>
</dbReference>
<dbReference type="InterPro" id="IPR045840">
    <property type="entry name" value="Ariadne"/>
</dbReference>
<feature type="compositionally biased region" description="Polar residues" evidence="13">
    <location>
        <begin position="864"/>
        <end position="878"/>
    </location>
</feature>
<feature type="domain" description="SH3" evidence="14">
    <location>
        <begin position="292"/>
        <end position="353"/>
    </location>
</feature>
<dbReference type="Gene3D" id="1.20.120.1750">
    <property type="match status" value="1"/>
</dbReference>
<feature type="domain" description="RING-type" evidence="16">
    <location>
        <begin position="459"/>
        <end position="673"/>
    </location>
</feature>
<evidence type="ECO:0000256" key="11">
    <source>
        <dbReference type="PROSITE-ProRule" id="PRU00175"/>
    </source>
</evidence>
<dbReference type="EMBL" id="BAABUJ010000011">
    <property type="protein sequence ID" value="GAA5798875.1"/>
    <property type="molecule type" value="Genomic_DNA"/>
</dbReference>